<dbReference type="SMART" id="SM01022">
    <property type="entry name" value="ASCH"/>
    <property type="match status" value="1"/>
</dbReference>
<dbReference type="EMBL" id="NBSK02000003">
    <property type="protein sequence ID" value="KAJ0219088.1"/>
    <property type="molecule type" value="Genomic_DNA"/>
</dbReference>
<name>A0A9R1W835_LACSA</name>
<keyword evidence="3" id="KW-1185">Reference proteome</keyword>
<feature type="domain" description="ASCH" evidence="1">
    <location>
        <begin position="159"/>
        <end position="262"/>
    </location>
</feature>
<evidence type="ECO:0000313" key="2">
    <source>
        <dbReference type="EMBL" id="KAJ0219088.1"/>
    </source>
</evidence>
<dbReference type="CDD" id="cd06555">
    <property type="entry name" value="ASCH_PF0470_like"/>
    <property type="match status" value="1"/>
</dbReference>
<sequence>MEEQRQPSSPEMAKFQLKDTIEALLKLTLTLSIEESLDLGLSKEFCSNLLKDDEDDHTYPSSTSNTDLSEGVPPYPLYKHLASALCKSISNGAVHSMNANIPLIHEDSSMKQKEREWNKFILEKGSDLVNKLPFSSFLYLYRVIISSHNQMLETVEFGLHVQEPFFSQIKDGKKTIEGRCAGGDYNRIESGSLVLFNKCLLLQVHDVHCYGSFSDMLATEDLAKVLPGVETVEEGVEIYRRFYSEEKERENGVLAMFLTKPTSQLYNHLAAILEALHYEGVTRLFGISHTVGTIPDALPLPRSSLLSAFLTPHNPNDRTGQDMTSFYVKTSILSDGARALAKHVNRSNGKFWGSFAGNGWYLLFYPFGRVFFFPFKLDLTGHTEQAYLVSASMMRVFTSFYTYKRFRECLCPNFCPIDINLGRLIDDTNTLYNLFCFSHKNMLALNVINHLVTHCCWINAHIAPPHGPVFEIRVHDGYGARWALNPPKVSSHNPFQILSVSHLSPKYFSLGFFHIENYINHPCCQIIEITDTR</sequence>
<dbReference type="Pfam" id="PF04266">
    <property type="entry name" value="ASCH"/>
    <property type="match status" value="1"/>
</dbReference>
<comment type="caution">
    <text evidence="2">The sequence shown here is derived from an EMBL/GenBank/DDBJ whole genome shotgun (WGS) entry which is preliminary data.</text>
</comment>
<organism evidence="2 3">
    <name type="scientific">Lactuca sativa</name>
    <name type="common">Garden lettuce</name>
    <dbReference type="NCBI Taxonomy" id="4236"/>
    <lineage>
        <taxon>Eukaryota</taxon>
        <taxon>Viridiplantae</taxon>
        <taxon>Streptophyta</taxon>
        <taxon>Embryophyta</taxon>
        <taxon>Tracheophyta</taxon>
        <taxon>Spermatophyta</taxon>
        <taxon>Magnoliopsida</taxon>
        <taxon>eudicotyledons</taxon>
        <taxon>Gunneridae</taxon>
        <taxon>Pentapetalae</taxon>
        <taxon>asterids</taxon>
        <taxon>campanulids</taxon>
        <taxon>Asterales</taxon>
        <taxon>Asteraceae</taxon>
        <taxon>Cichorioideae</taxon>
        <taxon>Cichorieae</taxon>
        <taxon>Lactucinae</taxon>
        <taxon>Lactuca</taxon>
    </lineage>
</organism>
<gene>
    <name evidence="2" type="ORF">LSAT_V11C300146310</name>
</gene>
<dbReference type="InterPro" id="IPR015947">
    <property type="entry name" value="PUA-like_sf"/>
</dbReference>
<dbReference type="AlphaFoldDB" id="A0A9R1W835"/>
<accession>A0A9R1W835</accession>
<dbReference type="SUPFAM" id="SSF88697">
    <property type="entry name" value="PUA domain-like"/>
    <property type="match status" value="1"/>
</dbReference>
<proteinExistence type="predicted"/>
<reference evidence="2 3" key="1">
    <citation type="journal article" date="2017" name="Nat. Commun.">
        <title>Genome assembly with in vitro proximity ligation data and whole-genome triplication in lettuce.</title>
        <authorList>
            <person name="Reyes-Chin-Wo S."/>
            <person name="Wang Z."/>
            <person name="Yang X."/>
            <person name="Kozik A."/>
            <person name="Arikit S."/>
            <person name="Song C."/>
            <person name="Xia L."/>
            <person name="Froenicke L."/>
            <person name="Lavelle D.O."/>
            <person name="Truco M.J."/>
            <person name="Xia R."/>
            <person name="Zhu S."/>
            <person name="Xu C."/>
            <person name="Xu H."/>
            <person name="Xu X."/>
            <person name="Cox K."/>
            <person name="Korf I."/>
            <person name="Meyers B.C."/>
            <person name="Michelmore R.W."/>
        </authorList>
    </citation>
    <scope>NUCLEOTIDE SEQUENCE [LARGE SCALE GENOMIC DNA]</scope>
    <source>
        <strain evidence="3">cv. Salinas</strain>
        <tissue evidence="2">Seedlings</tissue>
    </source>
</reference>
<evidence type="ECO:0000313" key="3">
    <source>
        <dbReference type="Proteomes" id="UP000235145"/>
    </source>
</evidence>
<protein>
    <recommendedName>
        <fullName evidence="1">ASCH domain-containing protein</fullName>
    </recommendedName>
</protein>
<dbReference type="PANTHER" id="PTHR34204">
    <property type="entry name" value="RNA-BINDING ASCH DOMAIN PROTEIN"/>
    <property type="match status" value="1"/>
</dbReference>
<dbReference type="Gene3D" id="2.30.130.30">
    <property type="entry name" value="Hypothetical protein"/>
    <property type="match status" value="1"/>
</dbReference>
<evidence type="ECO:0000259" key="1">
    <source>
        <dbReference type="SMART" id="SM01022"/>
    </source>
</evidence>
<dbReference type="Proteomes" id="UP000235145">
    <property type="component" value="Unassembled WGS sequence"/>
</dbReference>
<dbReference type="PANTHER" id="PTHR34204:SF2">
    <property type="entry name" value="RNA-BINDING ASCH DOMAIN PROTEIN"/>
    <property type="match status" value="1"/>
</dbReference>
<dbReference type="InterPro" id="IPR007374">
    <property type="entry name" value="ASCH_domain"/>
</dbReference>